<keyword evidence="2" id="KW-1185">Reference proteome</keyword>
<reference evidence="1 2" key="1">
    <citation type="submission" date="2021-06" db="EMBL/GenBank/DDBJ databases">
        <authorList>
            <person name="Kallberg Y."/>
            <person name="Tangrot J."/>
            <person name="Rosling A."/>
        </authorList>
    </citation>
    <scope>NUCLEOTIDE SEQUENCE [LARGE SCALE GENOMIC DNA]</scope>
    <source>
        <strain evidence="1 2">120-4 pot B 10/14</strain>
    </source>
</reference>
<evidence type="ECO:0000313" key="2">
    <source>
        <dbReference type="Proteomes" id="UP000789901"/>
    </source>
</evidence>
<protein>
    <submittedName>
        <fullName evidence="1">718_t:CDS:1</fullName>
    </submittedName>
</protein>
<evidence type="ECO:0000313" key="1">
    <source>
        <dbReference type="EMBL" id="CAG8853477.1"/>
    </source>
</evidence>
<organism evidence="1 2">
    <name type="scientific">Gigaspora margarita</name>
    <dbReference type="NCBI Taxonomy" id="4874"/>
    <lineage>
        <taxon>Eukaryota</taxon>
        <taxon>Fungi</taxon>
        <taxon>Fungi incertae sedis</taxon>
        <taxon>Mucoromycota</taxon>
        <taxon>Glomeromycotina</taxon>
        <taxon>Glomeromycetes</taxon>
        <taxon>Diversisporales</taxon>
        <taxon>Gigasporaceae</taxon>
        <taxon>Gigaspora</taxon>
    </lineage>
</organism>
<proteinExistence type="predicted"/>
<comment type="caution">
    <text evidence="1">The sequence shown here is derived from an EMBL/GenBank/DDBJ whole genome shotgun (WGS) entry which is preliminary data.</text>
</comment>
<name>A0ABN7XE95_GIGMA</name>
<sequence>DGLESKILMRWDTVTSKASLTRNGSKGPIKKYDIFGICKSEQYELELILGEISYGPFDETYKHTFEDRIKLNKGAKDSLDSIYRNYSKTSNLNLSVLKIFLIHSYVDKKFSPMFRVRRLAKIEAPFKKGSNLLQLIEVVQTFKNDNSEIEDETSETENNCNNEYYIPTFNTP</sequence>
<feature type="non-terminal residue" evidence="1">
    <location>
        <position position="1"/>
    </location>
</feature>
<gene>
    <name evidence="1" type="ORF">GMARGA_LOCUS42298</name>
</gene>
<dbReference type="Proteomes" id="UP000789901">
    <property type="component" value="Unassembled WGS sequence"/>
</dbReference>
<feature type="non-terminal residue" evidence="1">
    <location>
        <position position="172"/>
    </location>
</feature>
<accession>A0ABN7XE95</accession>
<dbReference type="EMBL" id="CAJVQB010124744">
    <property type="protein sequence ID" value="CAG8853477.1"/>
    <property type="molecule type" value="Genomic_DNA"/>
</dbReference>